<name>A0A822UY97_AGRTU</name>
<dbReference type="Proteomes" id="UP000192074">
    <property type="component" value="Unassembled WGS sequence"/>
</dbReference>
<dbReference type="AlphaFoldDB" id="A0A822UY97"/>
<comment type="caution">
    <text evidence="2">The sequence shown here is derived from an EMBL/GenBank/DDBJ whole genome shotgun (WGS) entry which is preliminary data.</text>
</comment>
<protein>
    <submittedName>
        <fullName evidence="2">Uncharacterized protein</fullName>
    </submittedName>
</protein>
<evidence type="ECO:0000313" key="3">
    <source>
        <dbReference type="Proteomes" id="UP000192074"/>
    </source>
</evidence>
<sequence>MDPIHFTSPARNKVGLSHIHTRED</sequence>
<evidence type="ECO:0000313" key="2">
    <source>
        <dbReference type="EMBL" id="CVI15258.1"/>
    </source>
</evidence>
<gene>
    <name evidence="2" type="ORF">AGR4A_Cc190045</name>
</gene>
<organism evidence="2 3">
    <name type="scientific">Agrobacterium tumefaciens str. B6</name>
    <dbReference type="NCBI Taxonomy" id="1183423"/>
    <lineage>
        <taxon>Bacteria</taxon>
        <taxon>Pseudomonadati</taxon>
        <taxon>Pseudomonadota</taxon>
        <taxon>Alphaproteobacteria</taxon>
        <taxon>Hyphomicrobiales</taxon>
        <taxon>Rhizobiaceae</taxon>
        <taxon>Rhizobium/Agrobacterium group</taxon>
        <taxon>Agrobacterium</taxon>
        <taxon>Agrobacterium tumefaciens complex</taxon>
    </lineage>
</organism>
<proteinExistence type="predicted"/>
<accession>A0A822UY97</accession>
<reference evidence="2 3" key="1">
    <citation type="submission" date="2016-01" db="EMBL/GenBank/DDBJ databases">
        <authorList>
            <person name="Regsiter A."/>
            <person name="william w."/>
        </authorList>
    </citation>
    <scope>NUCLEOTIDE SEQUENCE [LARGE SCALE GENOMIC DNA]</scope>
    <source>
        <strain evidence="2 3">B6</strain>
    </source>
</reference>
<feature type="region of interest" description="Disordered" evidence="1">
    <location>
        <begin position="1"/>
        <end position="24"/>
    </location>
</feature>
<dbReference type="EMBL" id="FCNL01000011">
    <property type="protein sequence ID" value="CVI15258.1"/>
    <property type="molecule type" value="Genomic_DNA"/>
</dbReference>
<evidence type="ECO:0000256" key="1">
    <source>
        <dbReference type="SAM" id="MobiDB-lite"/>
    </source>
</evidence>